<dbReference type="RefSeq" id="XP_004363484.1">
    <property type="nucleotide sequence ID" value="XM_004363427.2"/>
</dbReference>
<keyword evidence="2" id="KW-1185">Reference proteome</keyword>
<dbReference type="InParanoid" id="A0A0D2WNR8"/>
<evidence type="ECO:0000313" key="2">
    <source>
        <dbReference type="Proteomes" id="UP000008743"/>
    </source>
</evidence>
<dbReference type="EMBL" id="KE346364">
    <property type="protein sequence ID" value="KJE92865.1"/>
    <property type="molecule type" value="Genomic_DNA"/>
</dbReference>
<dbReference type="AlphaFoldDB" id="A0A0D2WNR8"/>
<protein>
    <submittedName>
        <fullName evidence="1">Uncharacterized protein</fullName>
    </submittedName>
</protein>
<organism evidence="1 2">
    <name type="scientific">Capsaspora owczarzaki (strain ATCC 30864)</name>
    <dbReference type="NCBI Taxonomy" id="595528"/>
    <lineage>
        <taxon>Eukaryota</taxon>
        <taxon>Filasterea</taxon>
        <taxon>Capsaspora</taxon>
    </lineage>
</organism>
<dbReference type="PANTHER" id="PTHR33618:SF1">
    <property type="entry name" value="LARGE RIBOSOMAL SUBUNIT PROTEIN ML53"/>
    <property type="match status" value="1"/>
</dbReference>
<dbReference type="Proteomes" id="UP000008743">
    <property type="component" value="Unassembled WGS sequence"/>
</dbReference>
<name>A0A0D2WNR8_CAPO3</name>
<evidence type="ECO:0000313" key="1">
    <source>
        <dbReference type="EMBL" id="KJE92865.1"/>
    </source>
</evidence>
<gene>
    <name evidence="1" type="ORF">CAOG_003756</name>
</gene>
<dbReference type="InterPro" id="IPR052473">
    <property type="entry name" value="mtLSU_mL53"/>
</dbReference>
<dbReference type="Gene3D" id="3.40.30.10">
    <property type="entry name" value="Glutaredoxin"/>
    <property type="match status" value="1"/>
</dbReference>
<sequence>MAGTNSLKHALKFVKDVNVVFSPWNMNAKHARLVLQQVAASKGQDPALKTNVAVVNALQNQTAPTVSVVLSDNTKLEFNCNRQSAKEIVDTITNKALELDIVSA</sequence>
<proteinExistence type="predicted"/>
<dbReference type="GO" id="GO:0005762">
    <property type="term" value="C:mitochondrial large ribosomal subunit"/>
    <property type="evidence" value="ECO:0007669"/>
    <property type="project" value="TreeGrafter"/>
</dbReference>
<accession>A0A0D2WNR8</accession>
<dbReference type="PANTHER" id="PTHR33618">
    <property type="entry name" value="39S RIBOSOMAL PROTEIN L53, MITOCHONDRIAL"/>
    <property type="match status" value="1"/>
</dbReference>
<reference evidence="2" key="1">
    <citation type="submission" date="2011-02" db="EMBL/GenBank/DDBJ databases">
        <title>The Genome Sequence of Capsaspora owczarzaki ATCC 30864.</title>
        <authorList>
            <person name="Russ C."/>
            <person name="Cuomo C."/>
            <person name="Burger G."/>
            <person name="Gray M.W."/>
            <person name="Holland P.W.H."/>
            <person name="King N."/>
            <person name="Lang F.B.F."/>
            <person name="Roger A.J."/>
            <person name="Ruiz-Trillo I."/>
            <person name="Young S.K."/>
            <person name="Zeng Q."/>
            <person name="Gargeya S."/>
            <person name="Alvarado L."/>
            <person name="Berlin A."/>
            <person name="Chapman S.B."/>
            <person name="Chen Z."/>
            <person name="Freedman E."/>
            <person name="Gellesch M."/>
            <person name="Goldberg J."/>
            <person name="Griggs A."/>
            <person name="Gujja S."/>
            <person name="Heilman E."/>
            <person name="Heiman D."/>
            <person name="Howarth C."/>
            <person name="Mehta T."/>
            <person name="Neiman D."/>
            <person name="Pearson M."/>
            <person name="Roberts A."/>
            <person name="Saif S."/>
            <person name="Shea T."/>
            <person name="Shenoy N."/>
            <person name="Sisk P."/>
            <person name="Stolte C."/>
            <person name="Sykes S."/>
            <person name="White J."/>
            <person name="Yandava C."/>
            <person name="Haas B."/>
            <person name="Nusbaum C."/>
            <person name="Birren B."/>
        </authorList>
    </citation>
    <scope>NUCLEOTIDE SEQUENCE</scope>
    <source>
        <strain evidence="2">ATCC 30864</strain>
    </source>
</reference>